<feature type="transmembrane region" description="Helical" evidence="1">
    <location>
        <begin position="136"/>
        <end position="155"/>
    </location>
</feature>
<feature type="transmembrane region" description="Helical" evidence="1">
    <location>
        <begin position="91"/>
        <end position="116"/>
    </location>
</feature>
<dbReference type="EMBL" id="CP015193">
    <property type="protein sequence ID" value="ASJ15608.1"/>
    <property type="molecule type" value="Genomic_DNA"/>
</dbReference>
<evidence type="ECO:0000313" key="3">
    <source>
        <dbReference type="EMBL" id="CUX76816.1"/>
    </source>
</evidence>
<evidence type="ECO:0008006" key="6">
    <source>
        <dbReference type="Google" id="ProtNLM"/>
    </source>
</evidence>
<proteinExistence type="predicted"/>
<reference evidence="4" key="2">
    <citation type="submission" date="2016-01" db="EMBL/GenBank/DDBJ databases">
        <authorList>
            <person name="Vorgias C.E."/>
        </authorList>
    </citation>
    <scope>NUCLEOTIDE SEQUENCE [LARGE SCALE GENOMIC DNA]</scope>
</reference>
<feature type="transmembrane region" description="Helical" evidence="1">
    <location>
        <begin position="12"/>
        <end position="30"/>
    </location>
</feature>
<dbReference type="STRING" id="54262.CHITON_0037"/>
<organism evidence="3 4">
    <name type="scientific">Thermococcus chitonophagus</name>
    <dbReference type="NCBI Taxonomy" id="54262"/>
    <lineage>
        <taxon>Archaea</taxon>
        <taxon>Methanobacteriati</taxon>
        <taxon>Methanobacteriota</taxon>
        <taxon>Thermococci</taxon>
        <taxon>Thermococcales</taxon>
        <taxon>Thermococcaceae</taxon>
        <taxon>Thermococcus</taxon>
    </lineage>
</organism>
<keyword evidence="1" id="KW-0812">Transmembrane</keyword>
<dbReference type="GeneID" id="33320948"/>
<dbReference type="Proteomes" id="UP000093069">
    <property type="component" value="Chromosome I"/>
</dbReference>
<gene>
    <name evidence="2" type="ORF">A3L04_00220</name>
    <name evidence="3" type="ORF">CHITON_0037</name>
</gene>
<feature type="transmembrane region" description="Helical" evidence="1">
    <location>
        <begin position="240"/>
        <end position="259"/>
    </location>
</feature>
<reference evidence="2 5" key="3">
    <citation type="submission" date="2016-04" db="EMBL/GenBank/DDBJ databases">
        <title>Complete genome sequence of Thermococcus chitonophagus type strain GC74.</title>
        <authorList>
            <person name="Oger P.M."/>
        </authorList>
    </citation>
    <scope>NUCLEOTIDE SEQUENCE [LARGE SCALE GENOMIC DNA]</scope>
    <source>
        <strain evidence="2 5">GC74</strain>
    </source>
</reference>
<evidence type="ECO:0000313" key="4">
    <source>
        <dbReference type="Proteomes" id="UP000093069"/>
    </source>
</evidence>
<reference evidence="3" key="1">
    <citation type="submission" date="2016-01" db="EMBL/GenBank/DDBJ databases">
        <authorList>
            <person name="Oliw E.H."/>
        </authorList>
    </citation>
    <scope>NUCLEOTIDE SEQUENCE</scope>
    <source>
        <strain evidence="3">1</strain>
    </source>
</reference>
<dbReference type="RefSeq" id="WP_068575616.1">
    <property type="nucleotide sequence ID" value="NZ_CP015193.1"/>
</dbReference>
<evidence type="ECO:0000313" key="2">
    <source>
        <dbReference type="EMBL" id="ASJ15608.1"/>
    </source>
</evidence>
<dbReference type="Proteomes" id="UP000250189">
    <property type="component" value="Chromosome"/>
</dbReference>
<keyword evidence="1" id="KW-0472">Membrane</keyword>
<dbReference type="AlphaFoldDB" id="A0A160VR85"/>
<feature type="transmembrane region" description="Helical" evidence="1">
    <location>
        <begin position="167"/>
        <end position="188"/>
    </location>
</feature>
<name>A0A160VR85_9EURY</name>
<dbReference type="KEGG" id="tch:CHITON_0037"/>
<feature type="transmembrane region" description="Helical" evidence="1">
    <location>
        <begin position="195"/>
        <end position="220"/>
    </location>
</feature>
<sequence>MKHVSLEISSSTGIIVLIILAPSLLLYLSWTAFIDLNLSGTGIGGAKLLKTVPLADVEETLAQFETSLAPFIQDVSTEQVKAFNRGVRTSLIGAFLVTSVLTALTFGKALSTGTIIYDIGLVRDKKKVFFHRIAPLILYSFFLSSILTIGLAAIFPLTGVKALKSNLVLLLLVMALSSLWGVFLSATLSATSREYAYSILVSFLVASIFLTSENVGDLVFPFFRLLAWSSTSGQIPLGKWGLIGTTLFAVSPALSLKAFERGDYY</sequence>
<keyword evidence="1" id="KW-1133">Transmembrane helix</keyword>
<keyword evidence="5" id="KW-1185">Reference proteome</keyword>
<protein>
    <recommendedName>
        <fullName evidence="6">ABC-2 type transport system permease protein</fullName>
    </recommendedName>
</protein>
<evidence type="ECO:0000256" key="1">
    <source>
        <dbReference type="SAM" id="Phobius"/>
    </source>
</evidence>
<accession>A0A160VR85</accession>
<dbReference type="EMBL" id="LN999010">
    <property type="protein sequence ID" value="CUX76816.1"/>
    <property type="molecule type" value="Genomic_DNA"/>
</dbReference>
<evidence type="ECO:0000313" key="5">
    <source>
        <dbReference type="Proteomes" id="UP000250189"/>
    </source>
</evidence>
<dbReference type="OrthoDB" id="86276at2157"/>